<reference evidence="1" key="2">
    <citation type="journal article" date="2015" name="Fish Shellfish Immunol.">
        <title>Early steps in the European eel (Anguilla anguilla)-Vibrio vulnificus interaction in the gills: Role of the RtxA13 toxin.</title>
        <authorList>
            <person name="Callol A."/>
            <person name="Pajuelo D."/>
            <person name="Ebbesson L."/>
            <person name="Teles M."/>
            <person name="MacKenzie S."/>
            <person name="Amaro C."/>
        </authorList>
    </citation>
    <scope>NUCLEOTIDE SEQUENCE</scope>
</reference>
<proteinExistence type="predicted"/>
<evidence type="ECO:0000313" key="1">
    <source>
        <dbReference type="EMBL" id="JAH86466.1"/>
    </source>
</evidence>
<protein>
    <submittedName>
        <fullName evidence="1">Uncharacterized protein</fullName>
    </submittedName>
</protein>
<name>A0A0E9W837_ANGAN</name>
<dbReference type="AlphaFoldDB" id="A0A0E9W837"/>
<dbReference type="EMBL" id="GBXM01022111">
    <property type="protein sequence ID" value="JAH86466.1"/>
    <property type="molecule type" value="Transcribed_RNA"/>
</dbReference>
<reference evidence="1" key="1">
    <citation type="submission" date="2014-11" db="EMBL/GenBank/DDBJ databases">
        <authorList>
            <person name="Amaro Gonzalez C."/>
        </authorList>
    </citation>
    <scope>NUCLEOTIDE SEQUENCE</scope>
</reference>
<accession>A0A0E9W837</accession>
<organism evidence="1">
    <name type="scientific">Anguilla anguilla</name>
    <name type="common">European freshwater eel</name>
    <name type="synonym">Muraena anguilla</name>
    <dbReference type="NCBI Taxonomy" id="7936"/>
    <lineage>
        <taxon>Eukaryota</taxon>
        <taxon>Metazoa</taxon>
        <taxon>Chordata</taxon>
        <taxon>Craniata</taxon>
        <taxon>Vertebrata</taxon>
        <taxon>Euteleostomi</taxon>
        <taxon>Actinopterygii</taxon>
        <taxon>Neopterygii</taxon>
        <taxon>Teleostei</taxon>
        <taxon>Anguilliformes</taxon>
        <taxon>Anguillidae</taxon>
        <taxon>Anguilla</taxon>
    </lineage>
</organism>
<sequence length="62" mass="7181">MKKIHYYPFILTDDFCLSQTHFFISSPCHWDGLSLEPSVTVRYHTFCLLGKTSDLALKILAM</sequence>